<dbReference type="CDD" id="cd18579">
    <property type="entry name" value="ABC_6TM_ABCC_D1"/>
    <property type="match status" value="1"/>
</dbReference>
<dbReference type="Gene3D" id="1.20.1560.10">
    <property type="entry name" value="ABC transporter type 1, transmembrane domain"/>
    <property type="match status" value="2"/>
</dbReference>
<dbReference type="GeneID" id="85369094"/>
<dbReference type="InterPro" id="IPR036640">
    <property type="entry name" value="ABC1_TM_sf"/>
</dbReference>
<evidence type="ECO:0000256" key="6">
    <source>
        <dbReference type="ARBA" id="ARBA00022840"/>
    </source>
</evidence>
<dbReference type="EMBL" id="MOPA01000001">
    <property type="protein sequence ID" value="KAK1546938.1"/>
    <property type="molecule type" value="Genomic_DNA"/>
</dbReference>
<dbReference type="SUPFAM" id="SSF52540">
    <property type="entry name" value="P-loop containing nucleoside triphosphate hydrolases"/>
    <property type="match status" value="2"/>
</dbReference>
<dbReference type="PROSITE" id="PS50893">
    <property type="entry name" value="ABC_TRANSPORTER_2"/>
    <property type="match status" value="2"/>
</dbReference>
<feature type="transmembrane region" description="Helical" evidence="11">
    <location>
        <begin position="1224"/>
        <end position="1248"/>
    </location>
</feature>
<keyword evidence="4 11" id="KW-0812">Transmembrane</keyword>
<dbReference type="Pfam" id="PF00005">
    <property type="entry name" value="ABC_tran"/>
    <property type="match status" value="2"/>
</dbReference>
<feature type="transmembrane region" description="Helical" evidence="11">
    <location>
        <begin position="226"/>
        <end position="245"/>
    </location>
</feature>
<comment type="caution">
    <text evidence="14">The sequence shown here is derived from an EMBL/GenBank/DDBJ whole genome shotgun (WGS) entry which is preliminary data.</text>
</comment>
<dbReference type="Pfam" id="PF00664">
    <property type="entry name" value="ABC_membrane"/>
    <property type="match status" value="2"/>
</dbReference>
<dbReference type="Proteomes" id="UP001241169">
    <property type="component" value="Unassembled WGS sequence"/>
</dbReference>
<feature type="compositionally biased region" description="Polar residues" evidence="10">
    <location>
        <begin position="650"/>
        <end position="668"/>
    </location>
</feature>
<feature type="region of interest" description="Disordered" evidence="10">
    <location>
        <begin position="1265"/>
        <end position="1286"/>
    </location>
</feature>
<dbReference type="PANTHER" id="PTHR24223">
    <property type="entry name" value="ATP-BINDING CASSETTE SUB-FAMILY C"/>
    <property type="match status" value="1"/>
</dbReference>
<feature type="transmembrane region" description="Helical" evidence="11">
    <location>
        <begin position="379"/>
        <end position="399"/>
    </location>
</feature>
<name>A0ABQ9T562_9PEZI</name>
<evidence type="ECO:0000259" key="12">
    <source>
        <dbReference type="PROSITE" id="PS50893"/>
    </source>
</evidence>
<evidence type="ECO:0000256" key="7">
    <source>
        <dbReference type="ARBA" id="ARBA00022989"/>
    </source>
</evidence>
<dbReference type="SUPFAM" id="SSF90123">
    <property type="entry name" value="ABC transporter transmembrane region"/>
    <property type="match status" value="2"/>
</dbReference>
<feature type="transmembrane region" description="Helical" evidence="11">
    <location>
        <begin position="1009"/>
        <end position="1035"/>
    </location>
</feature>
<dbReference type="Gene3D" id="3.40.50.300">
    <property type="entry name" value="P-loop containing nucleotide triphosphate hydrolases"/>
    <property type="match status" value="2"/>
</dbReference>
<feature type="transmembrane region" description="Helical" evidence="11">
    <location>
        <begin position="167"/>
        <end position="184"/>
    </location>
</feature>
<feature type="transmembrane region" description="Helical" evidence="11">
    <location>
        <begin position="451"/>
        <end position="469"/>
    </location>
</feature>
<feature type="domain" description="ABC transporter" evidence="12">
    <location>
        <begin position="1291"/>
        <end position="1521"/>
    </location>
</feature>
<feature type="transmembrane region" description="Helical" evidence="11">
    <location>
        <begin position="196"/>
        <end position="214"/>
    </location>
</feature>
<feature type="region of interest" description="Disordered" evidence="10">
    <location>
        <begin position="650"/>
        <end position="670"/>
    </location>
</feature>
<reference evidence="14 15" key="1">
    <citation type="submission" date="2016-10" db="EMBL/GenBank/DDBJ databases">
        <title>The genome sequence of Colletotrichum fioriniae PJ7.</title>
        <authorList>
            <person name="Baroncelli R."/>
        </authorList>
    </citation>
    <scope>NUCLEOTIDE SEQUENCE [LARGE SCALE GENOMIC DNA]</scope>
    <source>
        <strain evidence="14 15">IMI 384185</strain>
    </source>
</reference>
<keyword evidence="9" id="KW-0325">Glycoprotein</keyword>
<keyword evidence="2" id="KW-0813">Transport</keyword>
<evidence type="ECO:0000259" key="13">
    <source>
        <dbReference type="PROSITE" id="PS50929"/>
    </source>
</evidence>
<feature type="transmembrane region" description="Helical" evidence="11">
    <location>
        <begin position="558"/>
        <end position="582"/>
    </location>
</feature>
<sequence length="1524" mass="166988">MNSLIFTPSATTMELRHSQQVIPNDAFACSDDSPWSSVLCYQGYDLSPLLEEVIFSIIPCSIALVSGLHRRHQLQARAVVSHGHIRPVANLVSHIVLSFLLLLIAPASIAIVPIAVVLTSGIVRYAGQQSDAWMGQGSGLLTLKQACSDRSELVESTRLIYGNSVNLASWILSVTTSILFTLLSDQEHRKSLAPSALLQLFLLITIFLDAARVRTAWHLSPQNNEGYIALLLTVQVILKVLLLAAESVSKPVTLAIPARRVSREETSGIFGKSFATWVNPLLRLGWKRNLLAEDLDPLDGDLDGEAVLERLSSAWKNVDQDKNHALVIAVLKAFRAELLFIHIPRIGMVAFGLAQPLLVQTTIGYIQNHNDEPITYGQTLVAAFAITYLGLAISTRWSGQLTHRLITRIRGALIAIIYQNMLTLRAETGNSQAAVALMSTEVERITVASQWCAAIVPNLIQLGFAMWIMSEQLGAVSVAPIIIALLSVSAGIRTGQLIPPRQRRWMQAIQKRVGITTEVIGSIKGVKMSGLTSTVQDQIQGLRDFELDESKRFRRVQILNVLIGQFPSIMTPSITFAAFGIISKLSGGQPLNVVQAFTSLSLLGILINPVSELVMIPNNLGAAIGCIDRIQEYLVKEKRVDYRLFKSNTSPDTAAQGSNGNSEPSQTDSEVRPLIKVSNGSFGWHKDQAILKSLNLEIRRGSLTVLIGPVGSGKSTLLKSLVGETYRTSGSVEYASSTDVAYCDQDPWILNQSIKENIIGSVATHDTTDFYSTVIRACQLEEDLDLLPQGDETIVGSSGSALSGGQKHRIALARAVYSGKQIIIMDDNLKGLDSKTASKCFSALFGTDGILRGEGRAVIFATHNASWLRAADNIISLGSDGIISEMGLYEDLYKTGGYVSTLKVTQKSDHENSDSEEAEAEAEIQEHANKKDKAAAVRKPDDCLNVKTRGAANTSSLLYYIKSMGITPFGLFVVMVVFQTICRIMQRLWVKFWVAANEKGGQDNLGMWVGVYILWGTLTEMALAIECYYFLVIIVPHSAKGLHFSVLKAALSAPLSFFIKTDTGIIINRFSQDMNLVDLPLPLAFMLTFDNLTLAIADITLTTLATPTLSLSIPILILLLYLLQRVYLQTSRQIRLLDLETKSPLFSHFIASATGLITIRALGPHWTSRVQSQNLQRLELSQRAFYAMGSLQNWLLLVLNLVVAALAVLLVASAVVLRDRVDAGLLGVALVSVMTFGQLLTLLLNYWAQLETSLGAVARIREFEAETPSEENEDHDEDPAVKEEWPSRGRIDMRDVSAAYDDHQVLSDVNLTIEPGEKVAICGRTGSGKSTLLALLLRLHEPSTGVIEVDCVDIRSVPVTRLRETLVALPQDPLFLPGPVRLNLDPFNSCKDDANIWNALEKTGLKALFEDKGGLEADLNTDWLSAGQKQLFCMTRAILRDSRVLLLDEATSSLDQATEQIVQDLIGSEFQGWTIIVIAHRLRAVVDFDKVVTLQDGKVVEFDSPKKLLEDAGTFAAMWKLQEG</sequence>
<dbReference type="InterPro" id="IPR003439">
    <property type="entry name" value="ABC_transporter-like_ATP-bd"/>
</dbReference>
<evidence type="ECO:0000313" key="15">
    <source>
        <dbReference type="Proteomes" id="UP001241169"/>
    </source>
</evidence>
<proteinExistence type="predicted"/>
<keyword evidence="8 11" id="KW-0472">Membrane</keyword>
<feature type="domain" description="ABC transmembrane type-1" evidence="13">
    <location>
        <begin position="971"/>
        <end position="1252"/>
    </location>
</feature>
<feature type="region of interest" description="Disordered" evidence="10">
    <location>
        <begin position="906"/>
        <end position="935"/>
    </location>
</feature>
<gene>
    <name evidence="14" type="ORF">CPAR01_00905</name>
</gene>
<feature type="transmembrane region" description="Helical" evidence="11">
    <location>
        <begin position="1103"/>
        <end position="1123"/>
    </location>
</feature>
<feature type="domain" description="ABC transporter" evidence="12">
    <location>
        <begin position="675"/>
        <end position="904"/>
    </location>
</feature>
<dbReference type="PANTHER" id="PTHR24223:SF399">
    <property type="entry name" value="ABC TRANSPORTER ATNG"/>
    <property type="match status" value="1"/>
</dbReference>
<dbReference type="PROSITE" id="PS50929">
    <property type="entry name" value="ABC_TM1F"/>
    <property type="match status" value="2"/>
</dbReference>
<organism evidence="14 15">
    <name type="scientific">Colletotrichum paranaense</name>
    <dbReference type="NCBI Taxonomy" id="1914294"/>
    <lineage>
        <taxon>Eukaryota</taxon>
        <taxon>Fungi</taxon>
        <taxon>Dikarya</taxon>
        <taxon>Ascomycota</taxon>
        <taxon>Pezizomycotina</taxon>
        <taxon>Sordariomycetes</taxon>
        <taxon>Hypocreomycetidae</taxon>
        <taxon>Glomerellales</taxon>
        <taxon>Glomerellaceae</taxon>
        <taxon>Colletotrichum</taxon>
        <taxon>Colletotrichum acutatum species complex</taxon>
    </lineage>
</organism>
<feature type="transmembrane region" description="Helical" evidence="11">
    <location>
        <begin position="91"/>
        <end position="116"/>
    </location>
</feature>
<evidence type="ECO:0000256" key="9">
    <source>
        <dbReference type="ARBA" id="ARBA00023180"/>
    </source>
</evidence>
<evidence type="ECO:0000256" key="4">
    <source>
        <dbReference type="ARBA" id="ARBA00022692"/>
    </source>
</evidence>
<dbReference type="SMART" id="SM00382">
    <property type="entry name" value="AAA"/>
    <property type="match status" value="2"/>
</dbReference>
<keyword evidence="5" id="KW-0547">Nucleotide-binding</keyword>
<evidence type="ECO:0000313" key="14">
    <source>
        <dbReference type="EMBL" id="KAK1546938.1"/>
    </source>
</evidence>
<keyword evidence="3" id="KW-1003">Cell membrane</keyword>
<feature type="transmembrane region" description="Helical" evidence="11">
    <location>
        <begin position="475"/>
        <end position="494"/>
    </location>
</feature>
<keyword evidence="6" id="KW-0067">ATP-binding</keyword>
<feature type="compositionally biased region" description="Acidic residues" evidence="10">
    <location>
        <begin position="1265"/>
        <end position="1277"/>
    </location>
</feature>
<evidence type="ECO:0000256" key="2">
    <source>
        <dbReference type="ARBA" id="ARBA00022448"/>
    </source>
</evidence>
<dbReference type="InterPro" id="IPR011527">
    <property type="entry name" value="ABC1_TM_dom"/>
</dbReference>
<evidence type="ECO:0000256" key="8">
    <source>
        <dbReference type="ARBA" id="ARBA00023136"/>
    </source>
</evidence>
<evidence type="ECO:0000256" key="1">
    <source>
        <dbReference type="ARBA" id="ARBA00004651"/>
    </source>
</evidence>
<dbReference type="RefSeq" id="XP_060356052.1">
    <property type="nucleotide sequence ID" value="XM_060485195.1"/>
</dbReference>
<feature type="compositionally biased region" description="Basic and acidic residues" evidence="10">
    <location>
        <begin position="924"/>
        <end position="935"/>
    </location>
</feature>
<dbReference type="InterPro" id="IPR027417">
    <property type="entry name" value="P-loop_NTPase"/>
</dbReference>
<protein>
    <submittedName>
        <fullName evidence="14">ABC transporter</fullName>
    </submittedName>
</protein>
<dbReference type="InterPro" id="IPR003593">
    <property type="entry name" value="AAA+_ATPase"/>
</dbReference>
<keyword evidence="15" id="KW-1185">Reference proteome</keyword>
<feature type="transmembrane region" description="Helical" evidence="11">
    <location>
        <begin position="1194"/>
        <end position="1217"/>
    </location>
</feature>
<evidence type="ECO:0000256" key="3">
    <source>
        <dbReference type="ARBA" id="ARBA00022475"/>
    </source>
</evidence>
<feature type="transmembrane region" description="Helical" evidence="11">
    <location>
        <begin position="1144"/>
        <end position="1163"/>
    </location>
</feature>
<keyword evidence="7 11" id="KW-1133">Transmembrane helix</keyword>
<accession>A0ABQ9T562</accession>
<comment type="subcellular location">
    <subcellularLocation>
        <location evidence="1">Cell membrane</location>
        <topology evidence="1">Multi-pass membrane protein</topology>
    </subcellularLocation>
</comment>
<feature type="transmembrane region" description="Helical" evidence="11">
    <location>
        <begin position="338"/>
        <end position="359"/>
    </location>
</feature>
<dbReference type="InterPro" id="IPR050173">
    <property type="entry name" value="ABC_transporter_C-like"/>
</dbReference>
<evidence type="ECO:0000256" key="11">
    <source>
        <dbReference type="SAM" id="Phobius"/>
    </source>
</evidence>
<dbReference type="InterPro" id="IPR044746">
    <property type="entry name" value="ABCC_6TM_D1"/>
</dbReference>
<evidence type="ECO:0000256" key="10">
    <source>
        <dbReference type="SAM" id="MobiDB-lite"/>
    </source>
</evidence>
<evidence type="ECO:0000256" key="5">
    <source>
        <dbReference type="ARBA" id="ARBA00022741"/>
    </source>
</evidence>
<feature type="domain" description="ABC transmembrane type-1" evidence="13">
    <location>
        <begin position="346"/>
        <end position="622"/>
    </location>
</feature>
<feature type="compositionally biased region" description="Acidic residues" evidence="10">
    <location>
        <begin position="914"/>
        <end position="923"/>
    </location>
</feature>
<dbReference type="CDD" id="cd18580">
    <property type="entry name" value="ABC_6TM_ABCC_D2"/>
    <property type="match status" value="1"/>
</dbReference>
<feature type="transmembrane region" description="Helical" evidence="11">
    <location>
        <begin position="957"/>
        <end position="978"/>
    </location>
</feature>
<dbReference type="InterPro" id="IPR044726">
    <property type="entry name" value="ABCC_6TM_D2"/>
</dbReference>